<gene>
    <name evidence="1" type="ORF">PISMIDRAFT_19576</name>
</gene>
<reference evidence="2" key="2">
    <citation type="submission" date="2015-01" db="EMBL/GenBank/DDBJ databases">
        <title>Evolutionary Origins and Diversification of the Mycorrhizal Mutualists.</title>
        <authorList>
            <consortium name="DOE Joint Genome Institute"/>
            <consortium name="Mycorrhizal Genomics Consortium"/>
            <person name="Kohler A."/>
            <person name="Kuo A."/>
            <person name="Nagy L.G."/>
            <person name="Floudas D."/>
            <person name="Copeland A."/>
            <person name="Barry K.W."/>
            <person name="Cichocki N."/>
            <person name="Veneault-Fourrey C."/>
            <person name="LaButti K."/>
            <person name="Lindquist E.A."/>
            <person name="Lipzen A."/>
            <person name="Lundell T."/>
            <person name="Morin E."/>
            <person name="Murat C."/>
            <person name="Riley R."/>
            <person name="Ohm R."/>
            <person name="Sun H."/>
            <person name="Tunlid A."/>
            <person name="Henrissat B."/>
            <person name="Grigoriev I.V."/>
            <person name="Hibbett D.S."/>
            <person name="Martin F."/>
        </authorList>
    </citation>
    <scope>NUCLEOTIDE SEQUENCE [LARGE SCALE GENOMIC DNA]</scope>
    <source>
        <strain evidence="2">441</strain>
    </source>
</reference>
<reference evidence="1 2" key="1">
    <citation type="submission" date="2014-04" db="EMBL/GenBank/DDBJ databases">
        <authorList>
            <consortium name="DOE Joint Genome Institute"/>
            <person name="Kuo A."/>
            <person name="Kohler A."/>
            <person name="Costa M.D."/>
            <person name="Nagy L.G."/>
            <person name="Floudas D."/>
            <person name="Copeland A."/>
            <person name="Barry K.W."/>
            <person name="Cichocki N."/>
            <person name="Veneault-Fourrey C."/>
            <person name="LaButti K."/>
            <person name="Lindquist E.A."/>
            <person name="Lipzen A."/>
            <person name="Lundell T."/>
            <person name="Morin E."/>
            <person name="Murat C."/>
            <person name="Sun H."/>
            <person name="Tunlid A."/>
            <person name="Henrissat B."/>
            <person name="Grigoriev I.V."/>
            <person name="Hibbett D.S."/>
            <person name="Martin F."/>
            <person name="Nordberg H.P."/>
            <person name="Cantor M.N."/>
            <person name="Hua S.X."/>
        </authorList>
    </citation>
    <scope>NUCLEOTIDE SEQUENCE [LARGE SCALE GENOMIC DNA]</scope>
    <source>
        <strain evidence="1 2">441</strain>
    </source>
</reference>
<dbReference type="EMBL" id="KN834232">
    <property type="protein sequence ID" value="KIK11363.1"/>
    <property type="molecule type" value="Genomic_DNA"/>
</dbReference>
<evidence type="ECO:0000313" key="2">
    <source>
        <dbReference type="Proteomes" id="UP000054018"/>
    </source>
</evidence>
<name>A0A0C9YU12_9AGAM</name>
<evidence type="ECO:0000313" key="1">
    <source>
        <dbReference type="EMBL" id="KIK11363.1"/>
    </source>
</evidence>
<protein>
    <submittedName>
        <fullName evidence="1">Uncharacterized protein</fullName>
    </submittedName>
</protein>
<dbReference type="AlphaFoldDB" id="A0A0C9YU12"/>
<proteinExistence type="predicted"/>
<keyword evidence="2" id="KW-1185">Reference proteome</keyword>
<organism evidence="1 2">
    <name type="scientific">Pisolithus microcarpus 441</name>
    <dbReference type="NCBI Taxonomy" id="765257"/>
    <lineage>
        <taxon>Eukaryota</taxon>
        <taxon>Fungi</taxon>
        <taxon>Dikarya</taxon>
        <taxon>Basidiomycota</taxon>
        <taxon>Agaricomycotina</taxon>
        <taxon>Agaricomycetes</taxon>
        <taxon>Agaricomycetidae</taxon>
        <taxon>Boletales</taxon>
        <taxon>Sclerodermatineae</taxon>
        <taxon>Pisolithaceae</taxon>
        <taxon>Pisolithus</taxon>
    </lineage>
</organism>
<accession>A0A0C9YU12</accession>
<dbReference type="HOGENOM" id="CLU_2923567_0_0_1"/>
<sequence length="61" mass="6809">MAVGCFQEALLWLRFRGCEALPKGASVAVRRFQETLLKDASKRRFQEALPAPDPLGRGGEY</sequence>
<dbReference type="Proteomes" id="UP000054018">
    <property type="component" value="Unassembled WGS sequence"/>
</dbReference>